<proteinExistence type="predicted"/>
<accession>A0A167V2A9</accession>
<protein>
    <submittedName>
        <fullName evidence="1">Uncharacterized protein</fullName>
    </submittedName>
</protein>
<sequence>MPGTCSEQRKECIIQFRETHTQHERLRYPTEDELFKPQAALAGGMHVLAKKGKEEATMELAEER</sequence>
<keyword evidence="2" id="KW-1185">Reference proteome</keyword>
<gene>
    <name evidence="1" type="ORF">FIBSPDRAFT_968024</name>
</gene>
<dbReference type="Proteomes" id="UP000076532">
    <property type="component" value="Unassembled WGS sequence"/>
</dbReference>
<dbReference type="EMBL" id="KV417910">
    <property type="protein sequence ID" value="KZP04564.1"/>
    <property type="molecule type" value="Genomic_DNA"/>
</dbReference>
<evidence type="ECO:0000313" key="2">
    <source>
        <dbReference type="Proteomes" id="UP000076532"/>
    </source>
</evidence>
<dbReference type="AlphaFoldDB" id="A0A167V2A9"/>
<organism evidence="1 2">
    <name type="scientific">Athelia psychrophila</name>
    <dbReference type="NCBI Taxonomy" id="1759441"/>
    <lineage>
        <taxon>Eukaryota</taxon>
        <taxon>Fungi</taxon>
        <taxon>Dikarya</taxon>
        <taxon>Basidiomycota</taxon>
        <taxon>Agaricomycotina</taxon>
        <taxon>Agaricomycetes</taxon>
        <taxon>Agaricomycetidae</taxon>
        <taxon>Atheliales</taxon>
        <taxon>Atheliaceae</taxon>
        <taxon>Athelia</taxon>
    </lineage>
</organism>
<evidence type="ECO:0000313" key="1">
    <source>
        <dbReference type="EMBL" id="KZP04564.1"/>
    </source>
</evidence>
<reference evidence="1 2" key="1">
    <citation type="journal article" date="2016" name="Mol. Biol. Evol.">
        <title>Comparative Genomics of Early-Diverging Mushroom-Forming Fungi Provides Insights into the Origins of Lignocellulose Decay Capabilities.</title>
        <authorList>
            <person name="Nagy L.G."/>
            <person name="Riley R."/>
            <person name="Tritt A."/>
            <person name="Adam C."/>
            <person name="Daum C."/>
            <person name="Floudas D."/>
            <person name="Sun H."/>
            <person name="Yadav J.S."/>
            <person name="Pangilinan J."/>
            <person name="Larsson K.H."/>
            <person name="Matsuura K."/>
            <person name="Barry K."/>
            <person name="Labutti K."/>
            <person name="Kuo R."/>
            <person name="Ohm R.A."/>
            <person name="Bhattacharya S.S."/>
            <person name="Shirouzu T."/>
            <person name="Yoshinaga Y."/>
            <person name="Martin F.M."/>
            <person name="Grigoriev I.V."/>
            <person name="Hibbett D.S."/>
        </authorList>
    </citation>
    <scope>NUCLEOTIDE SEQUENCE [LARGE SCALE GENOMIC DNA]</scope>
    <source>
        <strain evidence="1 2">CBS 109695</strain>
    </source>
</reference>
<name>A0A167V2A9_9AGAM</name>